<sequence length="491" mass="56482">MLFLILILLSLSVYLYKFQKRVSRFPKGPTPLPILGNIFQFDPTQLHYWILKQKKIYGPVFTIWLPSPQVVIADNYTLNESLVLHGDHFAARNQRFPDKIFHEKENVGVLFSDGDWWRDQRRLSLQILRNFGMSKATMEEKIMLSSNDLIEHLEQLEDKDNVDIASGIQLTVGNVINLILFGFMYPHNNCSDFFEFVKALNSTLYLSNTWQFIVILMCPAIEHIPILKSLIYDELGKPTRRVRELNLIQINKAKETFKPDDEPQNFIHAVLKEMSDAKYAHLTDQHLQAIVQDYWVAGAETSTTTLKFFILFSMKYLDIQKKIQDELDDVVGLDNDVQLKHKHNLPYLNAFICEGQRMANILPMVPVHRCTRDTVIGGKLIREGSLCQPFYYATNVDEAIIDKPDQFLPERFLLEDGVTFNKALYDKTIVFGAGARKCSGMGLAKPELFLIYANLIKKFSFIPNGPVDLSTEFGGILAPHKFTCKIVKRTH</sequence>
<dbReference type="Proteomes" id="UP000095286">
    <property type="component" value="Unplaced"/>
</dbReference>
<accession>A0AC35UIR7</accession>
<evidence type="ECO:0000313" key="1">
    <source>
        <dbReference type="Proteomes" id="UP000095286"/>
    </source>
</evidence>
<proteinExistence type="predicted"/>
<reference evidence="2" key="1">
    <citation type="submission" date="2016-11" db="UniProtKB">
        <authorList>
            <consortium name="WormBaseParasite"/>
        </authorList>
    </citation>
    <scope>IDENTIFICATION</scope>
    <source>
        <strain evidence="2">KR3021</strain>
    </source>
</reference>
<dbReference type="WBParaSite" id="RSKR_0001173800.1">
    <property type="protein sequence ID" value="RSKR_0001173800.1"/>
    <property type="gene ID" value="RSKR_0001173800"/>
</dbReference>
<protein>
    <submittedName>
        <fullName evidence="2">Cytochrome P450</fullName>
    </submittedName>
</protein>
<organism evidence="1 2">
    <name type="scientific">Rhabditophanes sp. KR3021</name>
    <dbReference type="NCBI Taxonomy" id="114890"/>
    <lineage>
        <taxon>Eukaryota</taxon>
        <taxon>Metazoa</taxon>
        <taxon>Ecdysozoa</taxon>
        <taxon>Nematoda</taxon>
        <taxon>Chromadorea</taxon>
        <taxon>Rhabditida</taxon>
        <taxon>Tylenchina</taxon>
        <taxon>Panagrolaimomorpha</taxon>
        <taxon>Strongyloidoidea</taxon>
        <taxon>Alloionematidae</taxon>
        <taxon>Rhabditophanes</taxon>
    </lineage>
</organism>
<evidence type="ECO:0000313" key="2">
    <source>
        <dbReference type="WBParaSite" id="RSKR_0001173800.1"/>
    </source>
</evidence>
<name>A0AC35UIR7_9BILA</name>